<dbReference type="InterPro" id="IPR046528">
    <property type="entry name" value="DUF6593"/>
</dbReference>
<feature type="region of interest" description="Disordered" evidence="1">
    <location>
        <begin position="176"/>
        <end position="198"/>
    </location>
</feature>
<accession>A0A8K0UNQ5</accession>
<evidence type="ECO:0000313" key="4">
    <source>
        <dbReference type="Proteomes" id="UP000813824"/>
    </source>
</evidence>
<evidence type="ECO:0000256" key="1">
    <source>
        <dbReference type="SAM" id="MobiDB-lite"/>
    </source>
</evidence>
<dbReference type="EMBL" id="JAEVFJ010000016">
    <property type="protein sequence ID" value="KAH8100261.1"/>
    <property type="molecule type" value="Genomic_DNA"/>
</dbReference>
<reference evidence="3" key="1">
    <citation type="journal article" date="2021" name="New Phytol.">
        <title>Evolutionary innovations through gain and loss of genes in the ectomycorrhizal Boletales.</title>
        <authorList>
            <person name="Wu G."/>
            <person name="Miyauchi S."/>
            <person name="Morin E."/>
            <person name="Kuo A."/>
            <person name="Drula E."/>
            <person name="Varga T."/>
            <person name="Kohler A."/>
            <person name="Feng B."/>
            <person name="Cao Y."/>
            <person name="Lipzen A."/>
            <person name="Daum C."/>
            <person name="Hundley H."/>
            <person name="Pangilinan J."/>
            <person name="Johnson J."/>
            <person name="Barry K."/>
            <person name="LaButti K."/>
            <person name="Ng V."/>
            <person name="Ahrendt S."/>
            <person name="Min B."/>
            <person name="Choi I.G."/>
            <person name="Park H."/>
            <person name="Plett J.M."/>
            <person name="Magnuson J."/>
            <person name="Spatafora J.W."/>
            <person name="Nagy L.G."/>
            <person name="Henrissat B."/>
            <person name="Grigoriev I.V."/>
            <person name="Yang Z.L."/>
            <person name="Xu J."/>
            <person name="Martin F.M."/>
        </authorList>
    </citation>
    <scope>NUCLEOTIDE SEQUENCE</scope>
    <source>
        <strain evidence="3">KKN 215</strain>
    </source>
</reference>
<feature type="domain" description="DUF6593" evidence="2">
    <location>
        <begin position="8"/>
        <end position="176"/>
    </location>
</feature>
<proteinExistence type="predicted"/>
<protein>
    <recommendedName>
        <fullName evidence="2">DUF6593 domain-containing protein</fullName>
    </recommendedName>
</protein>
<comment type="caution">
    <text evidence="3">The sequence shown here is derived from an EMBL/GenBank/DDBJ whole genome shotgun (WGS) entry which is preliminary data.</text>
</comment>
<dbReference type="Proteomes" id="UP000813824">
    <property type="component" value="Unassembled WGS sequence"/>
</dbReference>
<name>A0A8K0UNQ5_9AGAR</name>
<organism evidence="3 4">
    <name type="scientific">Cristinia sonorae</name>
    <dbReference type="NCBI Taxonomy" id="1940300"/>
    <lineage>
        <taxon>Eukaryota</taxon>
        <taxon>Fungi</taxon>
        <taxon>Dikarya</taxon>
        <taxon>Basidiomycota</taxon>
        <taxon>Agaricomycotina</taxon>
        <taxon>Agaricomycetes</taxon>
        <taxon>Agaricomycetidae</taxon>
        <taxon>Agaricales</taxon>
        <taxon>Pleurotineae</taxon>
        <taxon>Stephanosporaceae</taxon>
        <taxon>Cristinia</taxon>
    </lineage>
</organism>
<dbReference type="OrthoDB" id="2798132at2759"/>
<dbReference type="Pfam" id="PF20236">
    <property type="entry name" value="DUF6593"/>
    <property type="match status" value="1"/>
</dbReference>
<evidence type="ECO:0000259" key="2">
    <source>
        <dbReference type="Pfam" id="PF20236"/>
    </source>
</evidence>
<sequence length="198" mass="23036">MNLHLVPNDPSKAVLMSDDGVVQYRITTRRKHLFCTPVCQIFRSPAPSRPPTEDRLVAEIEWKRWSHPIVRSDVFDGTMLEMEVREFLYKLGRKFSTTRYFLGSDDKEYCWKDIKGVAQILTARESKANVARFSYQTSRADHFPTQKRYFLQIEPTTLDIDMLVITFIIMEKRRREREAHPDGDEAPFESGFDGAVAA</sequence>
<gene>
    <name evidence="3" type="ORF">BXZ70DRAFT_1008282</name>
</gene>
<evidence type="ECO:0000313" key="3">
    <source>
        <dbReference type="EMBL" id="KAH8100261.1"/>
    </source>
</evidence>
<dbReference type="AlphaFoldDB" id="A0A8K0UNQ5"/>
<keyword evidence="4" id="KW-1185">Reference proteome</keyword>